<feature type="compositionally biased region" description="Basic residues" evidence="1">
    <location>
        <begin position="36"/>
        <end position="52"/>
    </location>
</feature>
<organism evidence="2 3">
    <name type="scientific">Massarina eburnea CBS 473.64</name>
    <dbReference type="NCBI Taxonomy" id="1395130"/>
    <lineage>
        <taxon>Eukaryota</taxon>
        <taxon>Fungi</taxon>
        <taxon>Dikarya</taxon>
        <taxon>Ascomycota</taxon>
        <taxon>Pezizomycotina</taxon>
        <taxon>Dothideomycetes</taxon>
        <taxon>Pleosporomycetidae</taxon>
        <taxon>Pleosporales</taxon>
        <taxon>Massarineae</taxon>
        <taxon>Massarinaceae</taxon>
        <taxon>Massarina</taxon>
    </lineage>
</organism>
<evidence type="ECO:0000256" key="1">
    <source>
        <dbReference type="SAM" id="MobiDB-lite"/>
    </source>
</evidence>
<sequence length="613" mass="69830">MALSRAYIPPRALIHTLSGPLSPRCFLARPLPSHFLRGKHSKHPKHPPKYPKHPTDKSPKPPQGLPSVRFEGDTIVTNIPGMPEMRQTFTDEDFEKTLGPMSEEAINDPRQPVINWYEQDLDQGTPPRLRERIATPEDRRRHSELWSMMMEDMSNPDYDRAHLERRLCDDMMNDPNFSDLTEELKWIKSTIYTREEQKAMDERGDNDGEQKMEAEMKMVAQDGLEALLNEPEMIDVQADVRELQDRMLTSDDYDSDEFLEAMENLEAKLSAKPGFMEKVAAMEEKERQEQLKSGKNPDELDRMTKDIELIDRLSGAEDMEDVERLLSPKELQRMMSGDELASIGTSPDGLNELLVKMNEVMKAMGGDKEIQDELEALINNDPIKDAPKGEPALIESEDDDPDNLFNYGRISDEIVKYAKSKEAIFTPVDENLAPELKAKVDKIMQDPDLLQKLEYIQKFVQQAKHKSTITVHDAPDPETLPASETTDIQKQLAIARSTPEHIAALAALRVRLPSPFSISPALKSFNQAIELAYCGATDSVRRILWRSYMKVRTLPTFLANLSDDAWDLLYYSQAVTWSSNRNREDHIKVLLQDLRRVGKDGPPTHPSTLASNQ</sequence>
<name>A0A6A6SAU1_9PLEO</name>
<dbReference type="EMBL" id="MU006779">
    <property type="protein sequence ID" value="KAF2644327.1"/>
    <property type="molecule type" value="Genomic_DNA"/>
</dbReference>
<protein>
    <submittedName>
        <fullName evidence="2">Uncharacterized protein</fullName>
    </submittedName>
</protein>
<accession>A0A6A6SAU1</accession>
<feature type="region of interest" description="Disordered" evidence="1">
    <location>
        <begin position="36"/>
        <end position="68"/>
    </location>
</feature>
<dbReference type="Proteomes" id="UP000799753">
    <property type="component" value="Unassembled WGS sequence"/>
</dbReference>
<evidence type="ECO:0000313" key="3">
    <source>
        <dbReference type="Proteomes" id="UP000799753"/>
    </source>
</evidence>
<gene>
    <name evidence="2" type="ORF">P280DRAFT_466970</name>
</gene>
<keyword evidence="3" id="KW-1185">Reference proteome</keyword>
<dbReference type="AlphaFoldDB" id="A0A6A6SAU1"/>
<dbReference type="OrthoDB" id="7984201at2759"/>
<proteinExistence type="predicted"/>
<reference evidence="2" key="1">
    <citation type="journal article" date="2020" name="Stud. Mycol.">
        <title>101 Dothideomycetes genomes: a test case for predicting lifestyles and emergence of pathogens.</title>
        <authorList>
            <person name="Haridas S."/>
            <person name="Albert R."/>
            <person name="Binder M."/>
            <person name="Bloem J."/>
            <person name="Labutti K."/>
            <person name="Salamov A."/>
            <person name="Andreopoulos B."/>
            <person name="Baker S."/>
            <person name="Barry K."/>
            <person name="Bills G."/>
            <person name="Bluhm B."/>
            <person name="Cannon C."/>
            <person name="Castanera R."/>
            <person name="Culley D."/>
            <person name="Daum C."/>
            <person name="Ezra D."/>
            <person name="Gonzalez J."/>
            <person name="Henrissat B."/>
            <person name="Kuo A."/>
            <person name="Liang C."/>
            <person name="Lipzen A."/>
            <person name="Lutzoni F."/>
            <person name="Magnuson J."/>
            <person name="Mondo S."/>
            <person name="Nolan M."/>
            <person name="Ohm R."/>
            <person name="Pangilinan J."/>
            <person name="Park H.-J."/>
            <person name="Ramirez L."/>
            <person name="Alfaro M."/>
            <person name="Sun H."/>
            <person name="Tritt A."/>
            <person name="Yoshinaga Y."/>
            <person name="Zwiers L.-H."/>
            <person name="Turgeon B."/>
            <person name="Goodwin S."/>
            <person name="Spatafora J."/>
            <person name="Crous P."/>
            <person name="Grigoriev I."/>
        </authorList>
    </citation>
    <scope>NUCLEOTIDE SEQUENCE</scope>
    <source>
        <strain evidence="2">CBS 473.64</strain>
    </source>
</reference>
<evidence type="ECO:0000313" key="2">
    <source>
        <dbReference type="EMBL" id="KAF2644327.1"/>
    </source>
</evidence>